<comment type="similarity">
    <text evidence="1">Belongs to the 'phage' integrase family.</text>
</comment>
<dbReference type="PANTHER" id="PTHR30349:SF64">
    <property type="entry name" value="PROPHAGE INTEGRASE INTD-RELATED"/>
    <property type="match status" value="1"/>
</dbReference>
<evidence type="ECO:0000313" key="6">
    <source>
        <dbReference type="Proteomes" id="UP000611521"/>
    </source>
</evidence>
<dbReference type="SUPFAM" id="SSF56349">
    <property type="entry name" value="DNA breaking-rejoining enzymes"/>
    <property type="match status" value="1"/>
</dbReference>
<dbReference type="Gene3D" id="1.10.150.130">
    <property type="match status" value="1"/>
</dbReference>
<dbReference type="Gene3D" id="1.10.443.10">
    <property type="entry name" value="Intergrase catalytic core"/>
    <property type="match status" value="1"/>
</dbReference>
<evidence type="ECO:0000256" key="3">
    <source>
        <dbReference type="ARBA" id="ARBA00023172"/>
    </source>
</evidence>
<dbReference type="InterPro" id="IPR010998">
    <property type="entry name" value="Integrase_recombinase_N"/>
</dbReference>
<dbReference type="Pfam" id="PF26003">
    <property type="entry name" value="Integrase_N_phage"/>
    <property type="match status" value="1"/>
</dbReference>
<dbReference type="PROSITE" id="PS51898">
    <property type="entry name" value="TYR_RECOMBINASE"/>
    <property type="match status" value="1"/>
</dbReference>
<evidence type="ECO:0000256" key="2">
    <source>
        <dbReference type="ARBA" id="ARBA00023125"/>
    </source>
</evidence>
<dbReference type="RefSeq" id="WP_191712993.1">
    <property type="nucleotide sequence ID" value="NZ_JACSPX010000002.1"/>
</dbReference>
<dbReference type="EMBL" id="JACSPX010000002">
    <property type="protein sequence ID" value="MBD8012500.1"/>
    <property type="molecule type" value="Genomic_DNA"/>
</dbReference>
<keyword evidence="6" id="KW-1185">Reference proteome</keyword>
<evidence type="ECO:0000256" key="1">
    <source>
        <dbReference type="ARBA" id="ARBA00008857"/>
    </source>
</evidence>
<organism evidence="5 6">
    <name type="scientific">Microbacterium commune</name>
    <dbReference type="NCBI Taxonomy" id="2762219"/>
    <lineage>
        <taxon>Bacteria</taxon>
        <taxon>Bacillati</taxon>
        <taxon>Actinomycetota</taxon>
        <taxon>Actinomycetes</taxon>
        <taxon>Micrococcales</taxon>
        <taxon>Microbacteriaceae</taxon>
        <taxon>Microbacterium</taxon>
    </lineage>
</organism>
<accession>A0ABR8W658</accession>
<keyword evidence="2" id="KW-0238">DNA-binding</keyword>
<sequence length="394" mass="43951">MARKKAPRRWGQIEYLPSGLYRARYTGPDKRRYDAGELFPEKITAEAWLEAQRLAIRDGRWTAESAEAQREHRSVTLGEYATRWMDVRRNRRGEPLRARTRAEYERMLRLPNPSKPGDKGGPLAPLAVLPLRSLTADKVTRWYQEQIATGSQTQTARAYGLLASITKTAVQQKALAEPVCQIRGGGNATTGKRVEPPTPAELQRIVDEITPSFRAAVVIAAWAGTRYGELTELRRKDLVIVRGPDRAVQSIVVNVTRAVTNTTGIGFQVGKTKSEAGVRSIALPPHTFPVVLDHLRDFTADFPESLLFPSSDGVKHLAQTAFYRHWDRARTAAGREDMPFHALRHYGATRAALAGATLKELQTRLGHSTVAAAMRYQHTAGRDEELARRMSELA</sequence>
<dbReference type="Proteomes" id="UP000611521">
    <property type="component" value="Unassembled WGS sequence"/>
</dbReference>
<evidence type="ECO:0000259" key="4">
    <source>
        <dbReference type="PROSITE" id="PS51898"/>
    </source>
</evidence>
<keyword evidence="3" id="KW-0233">DNA recombination</keyword>
<dbReference type="InterPro" id="IPR013762">
    <property type="entry name" value="Integrase-like_cat_sf"/>
</dbReference>
<evidence type="ECO:0000313" key="5">
    <source>
        <dbReference type="EMBL" id="MBD8012500.1"/>
    </source>
</evidence>
<proteinExistence type="inferred from homology"/>
<gene>
    <name evidence="5" type="ORF">H9633_09340</name>
</gene>
<name>A0ABR8W658_9MICO</name>
<dbReference type="InterPro" id="IPR050090">
    <property type="entry name" value="Tyrosine_recombinase_XerCD"/>
</dbReference>
<dbReference type="PANTHER" id="PTHR30349">
    <property type="entry name" value="PHAGE INTEGRASE-RELATED"/>
    <property type="match status" value="1"/>
</dbReference>
<dbReference type="InterPro" id="IPR011010">
    <property type="entry name" value="DNA_brk_join_enz"/>
</dbReference>
<comment type="caution">
    <text evidence="5">The sequence shown here is derived from an EMBL/GenBank/DDBJ whole genome shotgun (WGS) entry which is preliminary data.</text>
</comment>
<dbReference type="InterPro" id="IPR002104">
    <property type="entry name" value="Integrase_catalytic"/>
</dbReference>
<protein>
    <submittedName>
        <fullName evidence="5">Tyrosine-type recombinase/integrase</fullName>
    </submittedName>
</protein>
<dbReference type="Pfam" id="PF00589">
    <property type="entry name" value="Phage_integrase"/>
    <property type="match status" value="1"/>
</dbReference>
<reference evidence="5 6" key="1">
    <citation type="submission" date="2020-08" db="EMBL/GenBank/DDBJ databases">
        <title>A Genomic Blueprint of the Chicken Gut Microbiome.</title>
        <authorList>
            <person name="Gilroy R."/>
            <person name="Ravi A."/>
            <person name="Getino M."/>
            <person name="Pursley I."/>
            <person name="Horton D.L."/>
            <person name="Alikhan N.-F."/>
            <person name="Baker D."/>
            <person name="Gharbi K."/>
            <person name="Hall N."/>
            <person name="Watson M."/>
            <person name="Adriaenssens E.M."/>
            <person name="Foster-Nyarko E."/>
            <person name="Jarju S."/>
            <person name="Secka A."/>
            <person name="Antonio M."/>
            <person name="Oren A."/>
            <person name="Chaudhuri R."/>
            <person name="La Ragione R.M."/>
            <person name="Hildebrand F."/>
            <person name="Pallen M.J."/>
        </authorList>
    </citation>
    <scope>NUCLEOTIDE SEQUENCE [LARGE SCALE GENOMIC DNA]</scope>
    <source>
        <strain evidence="5 6">Re1</strain>
    </source>
</reference>
<dbReference type="InterPro" id="IPR058717">
    <property type="entry name" value="Phage_L5_Integrase_N"/>
</dbReference>
<feature type="domain" description="Tyr recombinase" evidence="4">
    <location>
        <begin position="192"/>
        <end position="391"/>
    </location>
</feature>